<feature type="chain" id="PRO_5008598126" evidence="2">
    <location>
        <begin position="23"/>
        <end position="200"/>
    </location>
</feature>
<gene>
    <name evidence="3" type="ORF">ACJ72_07020</name>
</gene>
<dbReference type="Proteomes" id="UP000091918">
    <property type="component" value="Unassembled WGS sequence"/>
</dbReference>
<keyword evidence="4" id="KW-1185">Reference proteome</keyword>
<sequence>MLYISACVSLLYLLLTADTAVGLASPQGSLSAEQNRRTRTRTLQPSTTGDYYYPTPPPEEKFLLKMTTIKEKDEYWASVDTTPLDLTVVASPDQRVATKVSFMGTKLIFHAVWGDRFFNWDNNTVLPNVYSGILTDQDGIMGMQIDERGWLFWFGAKSDIAGWMICSQIDSRYHLFFLDNNLMDPPDMCKRVEIMALPWE</sequence>
<feature type="region of interest" description="Disordered" evidence="1">
    <location>
        <begin position="27"/>
        <end position="51"/>
    </location>
</feature>
<dbReference type="EMBL" id="LGUA01001380">
    <property type="protein sequence ID" value="OAX78669.1"/>
    <property type="molecule type" value="Genomic_DNA"/>
</dbReference>
<evidence type="ECO:0000256" key="1">
    <source>
        <dbReference type="SAM" id="MobiDB-lite"/>
    </source>
</evidence>
<reference evidence="3 4" key="1">
    <citation type="submission" date="2015-07" db="EMBL/GenBank/DDBJ databases">
        <title>Emmonsia species relationships and genome sequence.</title>
        <authorList>
            <person name="Cuomo C.A."/>
            <person name="Schwartz I.S."/>
            <person name="Kenyon C."/>
            <person name="de Hoog G.S."/>
            <person name="Govender N.P."/>
            <person name="Botha A."/>
            <person name="Moreno L."/>
            <person name="de Vries M."/>
            <person name="Munoz J.F."/>
            <person name="Stielow J.B."/>
        </authorList>
    </citation>
    <scope>NUCLEOTIDE SEQUENCE [LARGE SCALE GENOMIC DNA]</scope>
    <source>
        <strain evidence="3 4">CBS 136260</strain>
    </source>
</reference>
<name>A0A1B7NPE4_9EURO</name>
<evidence type="ECO:0000313" key="3">
    <source>
        <dbReference type="EMBL" id="OAX78669.1"/>
    </source>
</evidence>
<accession>A0A1B7NPE4</accession>
<evidence type="ECO:0000313" key="4">
    <source>
        <dbReference type="Proteomes" id="UP000091918"/>
    </source>
</evidence>
<protein>
    <submittedName>
        <fullName evidence="3">Uncharacterized protein</fullName>
    </submittedName>
</protein>
<dbReference type="AlphaFoldDB" id="A0A1B7NPE4"/>
<organism evidence="3 4">
    <name type="scientific">Emergomyces africanus</name>
    <dbReference type="NCBI Taxonomy" id="1955775"/>
    <lineage>
        <taxon>Eukaryota</taxon>
        <taxon>Fungi</taxon>
        <taxon>Dikarya</taxon>
        <taxon>Ascomycota</taxon>
        <taxon>Pezizomycotina</taxon>
        <taxon>Eurotiomycetes</taxon>
        <taxon>Eurotiomycetidae</taxon>
        <taxon>Onygenales</taxon>
        <taxon>Ajellomycetaceae</taxon>
        <taxon>Emergomyces</taxon>
    </lineage>
</organism>
<comment type="caution">
    <text evidence="3">The sequence shown here is derived from an EMBL/GenBank/DDBJ whole genome shotgun (WGS) entry which is preliminary data.</text>
</comment>
<keyword evidence="2" id="KW-0732">Signal</keyword>
<evidence type="ECO:0000256" key="2">
    <source>
        <dbReference type="SAM" id="SignalP"/>
    </source>
</evidence>
<feature type="signal peptide" evidence="2">
    <location>
        <begin position="1"/>
        <end position="22"/>
    </location>
</feature>
<proteinExistence type="predicted"/>